<evidence type="ECO:0000256" key="1">
    <source>
        <dbReference type="SAM" id="MobiDB-lite"/>
    </source>
</evidence>
<gene>
    <name evidence="3" type="ORF">PCOR1329_LOCUS13778</name>
</gene>
<dbReference type="EMBL" id="CAUYUJ010004088">
    <property type="protein sequence ID" value="CAK0808088.1"/>
    <property type="molecule type" value="Genomic_DNA"/>
</dbReference>
<evidence type="ECO:0000313" key="4">
    <source>
        <dbReference type="Proteomes" id="UP001189429"/>
    </source>
</evidence>
<evidence type="ECO:0000256" key="2">
    <source>
        <dbReference type="SAM" id="Phobius"/>
    </source>
</evidence>
<organism evidence="3 4">
    <name type="scientific">Prorocentrum cordatum</name>
    <dbReference type="NCBI Taxonomy" id="2364126"/>
    <lineage>
        <taxon>Eukaryota</taxon>
        <taxon>Sar</taxon>
        <taxon>Alveolata</taxon>
        <taxon>Dinophyceae</taxon>
        <taxon>Prorocentrales</taxon>
        <taxon>Prorocentraceae</taxon>
        <taxon>Prorocentrum</taxon>
    </lineage>
</organism>
<comment type="caution">
    <text evidence="3">The sequence shown here is derived from an EMBL/GenBank/DDBJ whole genome shotgun (WGS) entry which is preliminary data.</text>
</comment>
<feature type="transmembrane region" description="Helical" evidence="2">
    <location>
        <begin position="91"/>
        <end position="108"/>
    </location>
</feature>
<dbReference type="PANTHER" id="PTHR21562:SF83">
    <property type="entry name" value="PECTIN ACETYLESTERASE 4"/>
    <property type="match status" value="1"/>
</dbReference>
<name>A0ABN9QPI4_9DINO</name>
<keyword evidence="2" id="KW-1133">Transmembrane helix</keyword>
<proteinExistence type="predicted"/>
<evidence type="ECO:0008006" key="5">
    <source>
        <dbReference type="Google" id="ProtNLM"/>
    </source>
</evidence>
<evidence type="ECO:0000313" key="3">
    <source>
        <dbReference type="EMBL" id="CAK0808088.1"/>
    </source>
</evidence>
<keyword evidence="4" id="KW-1185">Reference proteome</keyword>
<keyword evidence="2" id="KW-0812">Transmembrane</keyword>
<dbReference type="PANTHER" id="PTHR21562">
    <property type="entry name" value="NOTUM-RELATED"/>
    <property type="match status" value="1"/>
</dbReference>
<feature type="region of interest" description="Disordered" evidence="1">
    <location>
        <begin position="498"/>
        <end position="521"/>
    </location>
</feature>
<keyword evidence="2" id="KW-0472">Membrane</keyword>
<accession>A0ABN9QPI4</accession>
<sequence length="521" mass="55620">MSESCHFRASFWHCSVAHIGESEDWVRRGTGQSPRESDARISGLCSPCGGMFVPLVLARRLTARAGLAVGLLGDGAGHPAQVSRCGRRSRLLWVALAGSGLAALLWAGERRKAAAAPPSVTGRRRSLAAVDPLAVCVDGSPSAYYWRKGDPGSSTWIVDLQGGEGVDWCHCEATCRQRCAPGTTSSLCSSRAWPEEFELGPGLLNPALHSALSGANRAWVPYCTSDAHMGDAAAFGMQFRGARVLQAVLADLVQLGLGSESGRPLVILGGQSAGGRGAMVSLEYVRDMLGPELAQRVDVVGFLDSPLWVDVPPYSAQFVGFAAMCQGVFSYANVTRLGRRCEAAHPGSDRWKCIMGEYRMPHIRTPYLLVASQYDAFQLGQNTISLPKDANETAYADSLANRTRDLMSTLRAGWQPGGLQNAVFSWTCHDHASSCSSRGFDRRTCGPDRVTLDAATLQFLGLEPLTGYPRTLEWIDSCSGINCGDGCGIGLERHQRLRPRPPASRAGQALLADPAGPGASS</sequence>
<reference evidence="3" key="1">
    <citation type="submission" date="2023-10" db="EMBL/GenBank/DDBJ databases">
        <authorList>
            <person name="Chen Y."/>
            <person name="Shah S."/>
            <person name="Dougan E. K."/>
            <person name="Thang M."/>
            <person name="Chan C."/>
        </authorList>
    </citation>
    <scope>NUCLEOTIDE SEQUENCE [LARGE SCALE GENOMIC DNA]</scope>
</reference>
<dbReference type="InterPro" id="IPR004963">
    <property type="entry name" value="PAE/NOTUM"/>
</dbReference>
<protein>
    <recommendedName>
        <fullName evidence="5">Pectin acetylesterase</fullName>
    </recommendedName>
</protein>
<dbReference type="Proteomes" id="UP001189429">
    <property type="component" value="Unassembled WGS sequence"/>
</dbReference>
<dbReference type="Pfam" id="PF03283">
    <property type="entry name" value="PAE"/>
    <property type="match status" value="1"/>
</dbReference>